<sequence>MALIDSTAPVEVDGEVLVAFADGKRTLRLLTAEDRAAVTLGTFDGSPPVVHDRAAIVAMHCVCGRLKRQPAG</sequence>
<protein>
    <submittedName>
        <fullName evidence="1">Uncharacterized protein</fullName>
    </submittedName>
</protein>
<reference evidence="1" key="1">
    <citation type="submission" date="2016-10" db="EMBL/GenBank/DDBJ databases">
        <title>Sequence of Gallionella enrichment culture.</title>
        <authorList>
            <person name="Poehlein A."/>
            <person name="Muehling M."/>
            <person name="Daniel R."/>
        </authorList>
    </citation>
    <scope>NUCLEOTIDE SEQUENCE</scope>
</reference>
<comment type="caution">
    <text evidence="1">The sequence shown here is derived from an EMBL/GenBank/DDBJ whole genome shotgun (WGS) entry which is preliminary data.</text>
</comment>
<name>A0A1J5QYS2_9ZZZZ</name>
<dbReference type="EMBL" id="MLJW01000576">
    <property type="protein sequence ID" value="OIQ84991.1"/>
    <property type="molecule type" value="Genomic_DNA"/>
</dbReference>
<organism evidence="1">
    <name type="scientific">mine drainage metagenome</name>
    <dbReference type="NCBI Taxonomy" id="410659"/>
    <lineage>
        <taxon>unclassified sequences</taxon>
        <taxon>metagenomes</taxon>
        <taxon>ecological metagenomes</taxon>
    </lineage>
</organism>
<evidence type="ECO:0000313" key="1">
    <source>
        <dbReference type="EMBL" id="OIQ84991.1"/>
    </source>
</evidence>
<gene>
    <name evidence="1" type="ORF">GALL_331840</name>
</gene>
<accession>A0A1J5QYS2</accession>
<proteinExistence type="predicted"/>
<dbReference type="AlphaFoldDB" id="A0A1J5QYS2"/>